<keyword evidence="4 6" id="KW-1133">Transmembrane helix</keyword>
<dbReference type="Pfam" id="PF00892">
    <property type="entry name" value="EamA"/>
    <property type="match status" value="2"/>
</dbReference>
<evidence type="ECO:0000256" key="6">
    <source>
        <dbReference type="SAM" id="Phobius"/>
    </source>
</evidence>
<comment type="subcellular location">
    <subcellularLocation>
        <location evidence="1">Membrane</location>
        <topology evidence="1">Multi-pass membrane protein</topology>
    </subcellularLocation>
</comment>
<evidence type="ECO:0000259" key="7">
    <source>
        <dbReference type="Pfam" id="PF00892"/>
    </source>
</evidence>
<dbReference type="PANTHER" id="PTHR22911">
    <property type="entry name" value="ACYL-MALONYL CONDENSING ENZYME-RELATED"/>
    <property type="match status" value="1"/>
</dbReference>
<name>A0A975I5V9_9RHOB</name>
<proteinExistence type="inferred from homology"/>
<evidence type="ECO:0000256" key="3">
    <source>
        <dbReference type="ARBA" id="ARBA00022692"/>
    </source>
</evidence>
<dbReference type="AlphaFoldDB" id="A0A975I5V9"/>
<evidence type="ECO:0000256" key="1">
    <source>
        <dbReference type="ARBA" id="ARBA00004141"/>
    </source>
</evidence>
<keyword evidence="3 6" id="KW-0812">Transmembrane</keyword>
<dbReference type="RefSeq" id="WP_209355146.1">
    <property type="nucleotide sequence ID" value="NZ_CP060010.1"/>
</dbReference>
<dbReference type="GO" id="GO:0016020">
    <property type="term" value="C:membrane"/>
    <property type="evidence" value="ECO:0007669"/>
    <property type="project" value="UniProtKB-SubCell"/>
</dbReference>
<feature type="transmembrane region" description="Helical" evidence="6">
    <location>
        <begin position="94"/>
        <end position="111"/>
    </location>
</feature>
<sequence>MQGILLRLAAIALITAMSAIIHQLAKTLPVGQIMAWRSGVATIVIVTFALRFGGAQSLAPKHLGNHAIRGLLGGLAMAFSFTSLAYLPVANASALGYLAPLISLPLAAWLLGERMTRWLVVAAMLGLLGIGLMLWAELERPDFSRGSLIGMGAGLGFALTWAMVRIHVKRMSSHESAASISLSFALASMAMGLVTWPFGWNGLTSTSLFLLVCAGLLGAFGHILSVEAVKRTKVSTLAPFDYFGLIFALGIDAVVFAVVPGTLAFLGMVVIVVAGLIAVLQEARAPRHTVS</sequence>
<feature type="domain" description="EamA" evidence="7">
    <location>
        <begin position="149"/>
        <end position="277"/>
    </location>
</feature>
<keyword evidence="5 6" id="KW-0472">Membrane</keyword>
<feature type="transmembrane region" description="Helical" evidence="6">
    <location>
        <begin position="148"/>
        <end position="168"/>
    </location>
</feature>
<reference evidence="8" key="1">
    <citation type="submission" date="2020-07" db="EMBL/GenBank/DDBJ databases">
        <title>Genome sequences of bacteria associated with the marine, planktonic diatom Thalassiosira profunda strain ECT2AJA-044.</title>
        <authorList>
            <person name="Gargas C.B."/>
            <person name="Roberts W.R."/>
            <person name="Alverson A.J."/>
        </authorList>
    </citation>
    <scope>NUCLEOTIDE SEQUENCE</scope>
    <source>
        <strain evidence="8">ECT2AJA-044</strain>
    </source>
</reference>
<feature type="transmembrane region" description="Helical" evidence="6">
    <location>
        <begin position="66"/>
        <end position="88"/>
    </location>
</feature>
<dbReference type="Proteomes" id="UP000665026">
    <property type="component" value="Chromosome"/>
</dbReference>
<feature type="transmembrane region" description="Helical" evidence="6">
    <location>
        <begin position="118"/>
        <end position="136"/>
    </location>
</feature>
<evidence type="ECO:0000256" key="5">
    <source>
        <dbReference type="ARBA" id="ARBA00023136"/>
    </source>
</evidence>
<comment type="similarity">
    <text evidence="2">Belongs to the drug/metabolite transporter (DMT) superfamily. 10 TMS drug/metabolite exporter (DME) (TC 2.A.7.3) family.</text>
</comment>
<accession>A0A975I5V9</accession>
<dbReference type="InterPro" id="IPR000620">
    <property type="entry name" value="EamA_dom"/>
</dbReference>
<dbReference type="EMBL" id="CP060010">
    <property type="protein sequence ID" value="QTN34453.1"/>
    <property type="molecule type" value="Genomic_DNA"/>
</dbReference>
<evidence type="ECO:0000313" key="9">
    <source>
        <dbReference type="Proteomes" id="UP000665026"/>
    </source>
</evidence>
<feature type="transmembrane region" description="Helical" evidence="6">
    <location>
        <begin position="237"/>
        <end position="257"/>
    </location>
</feature>
<feature type="transmembrane region" description="Helical" evidence="6">
    <location>
        <begin position="180"/>
        <end position="200"/>
    </location>
</feature>
<evidence type="ECO:0000256" key="2">
    <source>
        <dbReference type="ARBA" id="ARBA00009853"/>
    </source>
</evidence>
<gene>
    <name evidence="8" type="ORF">HZ995_07950</name>
</gene>
<feature type="transmembrane region" description="Helical" evidence="6">
    <location>
        <begin position="206"/>
        <end position="225"/>
    </location>
</feature>
<dbReference type="InterPro" id="IPR037185">
    <property type="entry name" value="EmrE-like"/>
</dbReference>
<feature type="transmembrane region" description="Helical" evidence="6">
    <location>
        <begin position="34"/>
        <end position="54"/>
    </location>
</feature>
<protein>
    <submittedName>
        <fullName evidence="8">DMT family transporter</fullName>
    </submittedName>
</protein>
<dbReference type="KEGG" id="cact:HZ995_07950"/>
<organism evidence="8 9">
    <name type="scientific">Cognatishimia activa</name>
    <dbReference type="NCBI Taxonomy" id="1715691"/>
    <lineage>
        <taxon>Bacteria</taxon>
        <taxon>Pseudomonadati</taxon>
        <taxon>Pseudomonadota</taxon>
        <taxon>Alphaproteobacteria</taxon>
        <taxon>Rhodobacterales</taxon>
        <taxon>Paracoccaceae</taxon>
        <taxon>Cognatishimia</taxon>
    </lineage>
</organism>
<evidence type="ECO:0000313" key="8">
    <source>
        <dbReference type="EMBL" id="QTN34453.1"/>
    </source>
</evidence>
<dbReference type="PANTHER" id="PTHR22911:SF6">
    <property type="entry name" value="SOLUTE CARRIER FAMILY 35 MEMBER G1"/>
    <property type="match status" value="1"/>
</dbReference>
<feature type="domain" description="EamA" evidence="7">
    <location>
        <begin position="3"/>
        <end position="134"/>
    </location>
</feature>
<feature type="transmembrane region" description="Helical" evidence="6">
    <location>
        <begin position="263"/>
        <end position="280"/>
    </location>
</feature>
<evidence type="ECO:0000256" key="4">
    <source>
        <dbReference type="ARBA" id="ARBA00022989"/>
    </source>
</evidence>
<dbReference type="SUPFAM" id="SSF103481">
    <property type="entry name" value="Multidrug resistance efflux transporter EmrE"/>
    <property type="match status" value="2"/>
</dbReference>